<dbReference type="KEGG" id="aqu:109581254"/>
<organism evidence="2 3">
    <name type="scientific">Amphimedon queenslandica</name>
    <name type="common">Sponge</name>
    <dbReference type="NCBI Taxonomy" id="400682"/>
    <lineage>
        <taxon>Eukaryota</taxon>
        <taxon>Metazoa</taxon>
        <taxon>Porifera</taxon>
        <taxon>Demospongiae</taxon>
        <taxon>Heteroscleromorpha</taxon>
        <taxon>Haplosclerida</taxon>
        <taxon>Niphatidae</taxon>
        <taxon>Amphimedon</taxon>
    </lineage>
</organism>
<name>A0AAN0J217_AMPQE</name>
<dbReference type="RefSeq" id="XP_019850777.1">
    <property type="nucleotide sequence ID" value="XM_019995218.1"/>
</dbReference>
<protein>
    <recommendedName>
        <fullName evidence="4">Glycosyltransferase family 92 protein</fullName>
    </recommendedName>
</protein>
<evidence type="ECO:0000256" key="1">
    <source>
        <dbReference type="SAM" id="Phobius"/>
    </source>
</evidence>
<keyword evidence="1" id="KW-0472">Membrane</keyword>
<feature type="transmembrane region" description="Helical" evidence="1">
    <location>
        <begin position="21"/>
        <end position="40"/>
    </location>
</feature>
<dbReference type="Proteomes" id="UP000007879">
    <property type="component" value="Unassembled WGS sequence"/>
</dbReference>
<dbReference type="GeneID" id="109581254"/>
<keyword evidence="1" id="KW-1133">Transmembrane helix</keyword>
<reference evidence="3" key="1">
    <citation type="journal article" date="2010" name="Nature">
        <title>The Amphimedon queenslandica genome and the evolution of animal complexity.</title>
        <authorList>
            <person name="Srivastava M."/>
            <person name="Simakov O."/>
            <person name="Chapman J."/>
            <person name="Fahey B."/>
            <person name="Gauthier M.E."/>
            <person name="Mitros T."/>
            <person name="Richards G.S."/>
            <person name="Conaco C."/>
            <person name="Dacre M."/>
            <person name="Hellsten U."/>
            <person name="Larroux C."/>
            <person name="Putnam N.H."/>
            <person name="Stanke M."/>
            <person name="Adamska M."/>
            <person name="Darling A."/>
            <person name="Degnan S.M."/>
            <person name="Oakley T.H."/>
            <person name="Plachetzki D.C."/>
            <person name="Zhai Y."/>
            <person name="Adamski M."/>
            <person name="Calcino A."/>
            <person name="Cummins S.F."/>
            <person name="Goodstein D.M."/>
            <person name="Harris C."/>
            <person name="Jackson D.J."/>
            <person name="Leys S.P."/>
            <person name="Shu S."/>
            <person name="Woodcroft B.J."/>
            <person name="Vervoort M."/>
            <person name="Kosik K.S."/>
            <person name="Manning G."/>
            <person name="Degnan B.M."/>
            <person name="Rokhsar D.S."/>
        </authorList>
    </citation>
    <scope>NUCLEOTIDE SEQUENCE [LARGE SCALE GENOMIC DNA]</scope>
</reference>
<proteinExistence type="predicted"/>
<sequence length="253" mass="29187">MNKSRNKLLDGFFKRKTLLKVVFGALILMVVLYFMSGLLFGRRKNTTGSPGSEVRTSDNEENHDIPMENLYYPKRPEDLWFKLSKPFVIRRLGYFDSRRESEVSIVFITMHDDWTISKPKLYASLVYKNKRTIACLELEEWAVAGKMKLKTYEYYVTYVYRTKIKSIPTDEAPLCAKVGLTCTGPMASIPIRDSKPEKHLTYGVCLHQGLYGSNNSQLLIDWIELNIALGAEIITVYFQDVPDSYYNATLPYI</sequence>
<evidence type="ECO:0000313" key="2">
    <source>
        <dbReference type="EnsemblMetazoa" id="XP_019850777.1"/>
    </source>
</evidence>
<accession>A0AAN0J217</accession>
<evidence type="ECO:0000313" key="3">
    <source>
        <dbReference type="Proteomes" id="UP000007879"/>
    </source>
</evidence>
<keyword evidence="1" id="KW-0812">Transmembrane</keyword>
<dbReference type="AlphaFoldDB" id="A0AAN0J217"/>
<keyword evidence="3" id="KW-1185">Reference proteome</keyword>
<dbReference type="EnsemblMetazoa" id="XM_019995218.1">
    <property type="protein sequence ID" value="XP_019850777.1"/>
    <property type="gene ID" value="LOC109581254"/>
</dbReference>
<evidence type="ECO:0008006" key="4">
    <source>
        <dbReference type="Google" id="ProtNLM"/>
    </source>
</evidence>
<reference evidence="2" key="2">
    <citation type="submission" date="2024-06" db="UniProtKB">
        <authorList>
            <consortium name="EnsemblMetazoa"/>
        </authorList>
    </citation>
    <scope>IDENTIFICATION</scope>
</reference>